<protein>
    <recommendedName>
        <fullName evidence="1">Protein kinase domain-containing protein</fullName>
    </recommendedName>
</protein>
<dbReference type="EMBL" id="LUEZ02000013">
    <property type="protein sequence ID" value="RDB27848.1"/>
    <property type="molecule type" value="Genomic_DNA"/>
</dbReference>
<dbReference type="PROSITE" id="PS50011">
    <property type="entry name" value="PROTEIN_KINASE_DOM"/>
    <property type="match status" value="1"/>
</dbReference>
<proteinExistence type="predicted"/>
<dbReference type="GO" id="GO:0004672">
    <property type="term" value="F:protein kinase activity"/>
    <property type="evidence" value="ECO:0007669"/>
    <property type="project" value="InterPro"/>
</dbReference>
<keyword evidence="3" id="KW-1185">Reference proteome</keyword>
<dbReference type="STRING" id="39966.A0A369K1L6"/>
<reference evidence="2" key="1">
    <citation type="submission" date="2018-04" db="EMBL/GenBank/DDBJ databases">
        <title>Whole genome sequencing of Hypsizygus marmoreus.</title>
        <authorList>
            <person name="Choi I.-G."/>
            <person name="Min B."/>
            <person name="Kim J.-G."/>
            <person name="Kim S."/>
            <person name="Oh Y.-L."/>
            <person name="Kong W.-S."/>
            <person name="Park H."/>
            <person name="Jeong J."/>
            <person name="Song E.-S."/>
        </authorList>
    </citation>
    <scope>NUCLEOTIDE SEQUENCE [LARGE SCALE GENOMIC DNA]</scope>
    <source>
        <strain evidence="2">51987-8</strain>
    </source>
</reference>
<name>A0A369K1L6_HYPMA</name>
<organism evidence="2 3">
    <name type="scientific">Hypsizygus marmoreus</name>
    <name type="common">White beech mushroom</name>
    <name type="synonym">Agaricus marmoreus</name>
    <dbReference type="NCBI Taxonomy" id="39966"/>
    <lineage>
        <taxon>Eukaryota</taxon>
        <taxon>Fungi</taxon>
        <taxon>Dikarya</taxon>
        <taxon>Basidiomycota</taxon>
        <taxon>Agaricomycotina</taxon>
        <taxon>Agaricomycetes</taxon>
        <taxon>Agaricomycetidae</taxon>
        <taxon>Agaricales</taxon>
        <taxon>Tricholomatineae</taxon>
        <taxon>Lyophyllaceae</taxon>
        <taxon>Hypsizygus</taxon>
    </lineage>
</organism>
<feature type="domain" description="Protein kinase" evidence="1">
    <location>
        <begin position="21"/>
        <end position="357"/>
    </location>
</feature>
<evidence type="ECO:0000313" key="2">
    <source>
        <dbReference type="EMBL" id="RDB27848.1"/>
    </source>
</evidence>
<dbReference type="GO" id="GO:0005524">
    <property type="term" value="F:ATP binding"/>
    <property type="evidence" value="ECO:0007669"/>
    <property type="project" value="InterPro"/>
</dbReference>
<dbReference type="InParanoid" id="A0A369K1L6"/>
<dbReference type="Gene3D" id="1.10.510.10">
    <property type="entry name" value="Transferase(Phosphotransferase) domain 1"/>
    <property type="match status" value="1"/>
</dbReference>
<dbReference type="InterPro" id="IPR011009">
    <property type="entry name" value="Kinase-like_dom_sf"/>
</dbReference>
<sequence length="357" mass="41901">MSHSTDTDTELKSALLKFPNLDIDAFMGKREEVELFWVSLQPFLLSHGYRLRPRYHPHWVPSWRGVKDFQGLHKYEDSRLPTKVNILDAVRVADGQKVVVKCVKASEIPLLQYLSSPPLSTDSRNRTVPILDILAMPNDETQALVIMPQLIEFFYLPFRRVGEVVEAFKQYIQGIEFMHEHNIAHRDACLFNLMMDASQLIPKGVYFNEWMTHDGVNYDFEWRERASVKSLQYYFIDFELSHRYPPGLKNIKDTGIYGQDRSVPERSLTVPYDPFKVDIYQIGNVLLNIIGRYNGLEPLLELGNAMTRKNPDDRPSPSEALKFLDRLDRHTLRRRIWKPRTTSSYRFHVKYFRAKYL</sequence>
<dbReference type="InterPro" id="IPR000719">
    <property type="entry name" value="Prot_kinase_dom"/>
</dbReference>
<dbReference type="AlphaFoldDB" id="A0A369K1L6"/>
<gene>
    <name evidence="2" type="ORF">Hypma_002137</name>
</gene>
<accession>A0A369K1L6</accession>
<dbReference type="OrthoDB" id="5987198at2759"/>
<dbReference type="Proteomes" id="UP000076154">
    <property type="component" value="Unassembled WGS sequence"/>
</dbReference>
<comment type="caution">
    <text evidence="2">The sequence shown here is derived from an EMBL/GenBank/DDBJ whole genome shotgun (WGS) entry which is preliminary data.</text>
</comment>
<dbReference type="SUPFAM" id="SSF56112">
    <property type="entry name" value="Protein kinase-like (PK-like)"/>
    <property type="match status" value="1"/>
</dbReference>
<evidence type="ECO:0000259" key="1">
    <source>
        <dbReference type="PROSITE" id="PS50011"/>
    </source>
</evidence>
<evidence type="ECO:0000313" key="3">
    <source>
        <dbReference type="Proteomes" id="UP000076154"/>
    </source>
</evidence>